<feature type="compositionally biased region" description="Polar residues" evidence="1">
    <location>
        <begin position="230"/>
        <end position="239"/>
    </location>
</feature>
<dbReference type="EMBL" id="KV425553">
    <property type="protein sequence ID" value="KZT29858.1"/>
    <property type="molecule type" value="Genomic_DNA"/>
</dbReference>
<organism evidence="2 3">
    <name type="scientific">Neolentinus lepideus HHB14362 ss-1</name>
    <dbReference type="NCBI Taxonomy" id="1314782"/>
    <lineage>
        <taxon>Eukaryota</taxon>
        <taxon>Fungi</taxon>
        <taxon>Dikarya</taxon>
        <taxon>Basidiomycota</taxon>
        <taxon>Agaricomycotina</taxon>
        <taxon>Agaricomycetes</taxon>
        <taxon>Gloeophyllales</taxon>
        <taxon>Gloeophyllaceae</taxon>
        <taxon>Neolentinus</taxon>
    </lineage>
</organism>
<reference evidence="2 3" key="1">
    <citation type="journal article" date="2016" name="Mol. Biol. Evol.">
        <title>Comparative Genomics of Early-Diverging Mushroom-Forming Fungi Provides Insights into the Origins of Lignocellulose Decay Capabilities.</title>
        <authorList>
            <person name="Nagy L.G."/>
            <person name="Riley R."/>
            <person name="Tritt A."/>
            <person name="Adam C."/>
            <person name="Daum C."/>
            <person name="Floudas D."/>
            <person name="Sun H."/>
            <person name="Yadav J.S."/>
            <person name="Pangilinan J."/>
            <person name="Larsson K.H."/>
            <person name="Matsuura K."/>
            <person name="Barry K."/>
            <person name="Labutti K."/>
            <person name="Kuo R."/>
            <person name="Ohm R.A."/>
            <person name="Bhattacharya S.S."/>
            <person name="Shirouzu T."/>
            <person name="Yoshinaga Y."/>
            <person name="Martin F.M."/>
            <person name="Grigoriev I.V."/>
            <person name="Hibbett D.S."/>
        </authorList>
    </citation>
    <scope>NUCLEOTIDE SEQUENCE [LARGE SCALE GENOMIC DNA]</scope>
    <source>
        <strain evidence="2 3">HHB14362 ss-1</strain>
    </source>
</reference>
<dbReference type="OrthoDB" id="3067694at2759"/>
<accession>A0A165VLQ0</accession>
<protein>
    <submittedName>
        <fullName evidence="2">Uncharacterized protein</fullName>
    </submittedName>
</protein>
<sequence>MKSQAGITNLAIAQPNELAITGVLHLTIKDKLTHHPFFIVGKCQFSSVTHGDRSRQVSLAPLDLTWPRLAANIGAAFGKKKLFVTTFYNGITFSTFMQARTPATTPQSSPQRGLKTYTSRKAPKEYTFPAGLPYDTDIPVYDGRKTFQLKGFNKLPSFPGEIPVGSAILIIFTAQTYSGKRLPSTVKGLTTSLGFKALAAVVLHDAELDSEARDDAKSDENGPLGVETDVYSSAMSNAADSEPEVF</sequence>
<proteinExistence type="predicted"/>
<gene>
    <name evidence="2" type="ORF">NEOLEDRAFT_1055446</name>
</gene>
<dbReference type="AlphaFoldDB" id="A0A165VLQ0"/>
<evidence type="ECO:0000256" key="1">
    <source>
        <dbReference type="SAM" id="MobiDB-lite"/>
    </source>
</evidence>
<feature type="region of interest" description="Disordered" evidence="1">
    <location>
        <begin position="210"/>
        <end position="246"/>
    </location>
</feature>
<feature type="compositionally biased region" description="Basic and acidic residues" evidence="1">
    <location>
        <begin position="210"/>
        <end position="220"/>
    </location>
</feature>
<evidence type="ECO:0000313" key="3">
    <source>
        <dbReference type="Proteomes" id="UP000076761"/>
    </source>
</evidence>
<evidence type="ECO:0000313" key="2">
    <source>
        <dbReference type="EMBL" id="KZT29858.1"/>
    </source>
</evidence>
<keyword evidence="3" id="KW-1185">Reference proteome</keyword>
<dbReference type="Proteomes" id="UP000076761">
    <property type="component" value="Unassembled WGS sequence"/>
</dbReference>
<dbReference type="InParanoid" id="A0A165VLQ0"/>
<name>A0A165VLQ0_9AGAM</name>